<evidence type="ECO:0000313" key="4">
    <source>
        <dbReference type="EMBL" id="KAA0914834.1"/>
    </source>
</evidence>
<dbReference type="RefSeq" id="WP_111368544.1">
    <property type="nucleotide sequence ID" value="NZ_JASHJG010000051.1"/>
</dbReference>
<dbReference type="EMBL" id="VINQ01000007">
    <property type="protein sequence ID" value="KAA0914834.1"/>
    <property type="molecule type" value="Genomic_DNA"/>
</dbReference>
<dbReference type="PANTHER" id="PTHR10545:SF29">
    <property type="entry name" value="GH14572P-RELATED"/>
    <property type="match status" value="1"/>
</dbReference>
<keyword evidence="2" id="KW-0012">Acyltransferase</keyword>
<reference evidence="4 5" key="1">
    <citation type="submission" date="2019-07" db="EMBL/GenBank/DDBJ databases">
        <title>Aquicoccus porphyridii gen. nov., sp. nov., isolated from a small marine red alga, Porphyridium marinum.</title>
        <authorList>
            <person name="Liu L."/>
        </authorList>
    </citation>
    <scope>NUCLEOTIDE SEQUENCE [LARGE SCALE GENOMIC DNA]</scope>
    <source>
        <strain evidence="4 5">L1 8-17</strain>
    </source>
</reference>
<proteinExistence type="predicted"/>
<feature type="domain" description="N-acetyltransferase" evidence="3">
    <location>
        <begin position="4"/>
        <end position="153"/>
    </location>
</feature>
<dbReference type="PANTHER" id="PTHR10545">
    <property type="entry name" value="DIAMINE N-ACETYLTRANSFERASE"/>
    <property type="match status" value="1"/>
</dbReference>
<evidence type="ECO:0000313" key="5">
    <source>
        <dbReference type="Proteomes" id="UP000325291"/>
    </source>
</evidence>
<dbReference type="GO" id="GO:0008080">
    <property type="term" value="F:N-acetyltransferase activity"/>
    <property type="evidence" value="ECO:0007669"/>
    <property type="project" value="UniProtKB-ARBA"/>
</dbReference>
<dbReference type="Pfam" id="PF00583">
    <property type="entry name" value="Acetyltransf_1"/>
    <property type="match status" value="1"/>
</dbReference>
<dbReference type="InterPro" id="IPR000182">
    <property type="entry name" value="GNAT_dom"/>
</dbReference>
<dbReference type="PROSITE" id="PS51186">
    <property type="entry name" value="GNAT"/>
    <property type="match status" value="1"/>
</dbReference>
<sequence>MSGVRIRPATEADVDALDAMLRALSEHLGDHDLHTGNAGALRRHGPWGTGFFEALIAEAGADACGMSLYFKHFSTLRGVPGVYVQDLWIAPDQRGSGLGRRLLAAVAREAAERWGAAYLSLMANRHNSGAVRFYDRLGFGAYADDLPMGLAGERFARLAREGAA</sequence>
<evidence type="ECO:0000256" key="1">
    <source>
        <dbReference type="ARBA" id="ARBA00022679"/>
    </source>
</evidence>
<dbReference type="SUPFAM" id="SSF55729">
    <property type="entry name" value="Acyl-CoA N-acyltransferases (Nat)"/>
    <property type="match status" value="1"/>
</dbReference>
<accession>A0A5A9ZCH8</accession>
<gene>
    <name evidence="4" type="ORF">FLO80_10670</name>
</gene>
<dbReference type="AlphaFoldDB" id="A0A5A9ZCH8"/>
<dbReference type="Proteomes" id="UP000325291">
    <property type="component" value="Unassembled WGS sequence"/>
</dbReference>
<keyword evidence="5" id="KW-1185">Reference proteome</keyword>
<name>A0A5A9ZCH8_9RHOB</name>
<comment type="caution">
    <text evidence="4">The sequence shown here is derived from an EMBL/GenBank/DDBJ whole genome shotgun (WGS) entry which is preliminary data.</text>
</comment>
<evidence type="ECO:0000256" key="2">
    <source>
        <dbReference type="ARBA" id="ARBA00023315"/>
    </source>
</evidence>
<dbReference type="Gene3D" id="3.40.630.30">
    <property type="match status" value="1"/>
</dbReference>
<dbReference type="InterPro" id="IPR051016">
    <property type="entry name" value="Diverse_Substrate_AcTransf"/>
</dbReference>
<organism evidence="4 5">
    <name type="scientific">Aquicoccus porphyridii</name>
    <dbReference type="NCBI Taxonomy" id="1852029"/>
    <lineage>
        <taxon>Bacteria</taxon>
        <taxon>Pseudomonadati</taxon>
        <taxon>Pseudomonadota</taxon>
        <taxon>Alphaproteobacteria</taxon>
        <taxon>Rhodobacterales</taxon>
        <taxon>Paracoccaceae</taxon>
        <taxon>Aquicoccus</taxon>
    </lineage>
</organism>
<protein>
    <submittedName>
        <fullName evidence="4">GNAT family N-acetyltransferase</fullName>
    </submittedName>
</protein>
<keyword evidence="1 4" id="KW-0808">Transferase</keyword>
<dbReference type="InterPro" id="IPR016181">
    <property type="entry name" value="Acyl_CoA_acyltransferase"/>
</dbReference>
<evidence type="ECO:0000259" key="3">
    <source>
        <dbReference type="PROSITE" id="PS51186"/>
    </source>
</evidence>